<accession>A0AAW5E465</accession>
<proteinExistence type="predicted"/>
<reference evidence="1" key="1">
    <citation type="submission" date="2022-02" db="EMBL/GenBank/DDBJ databases">
        <title>Fredinandcohnia quinoae sp. nov. isolated from Chenopodium quinoa seeds.</title>
        <authorList>
            <person name="Saati-Santamaria Z."/>
            <person name="Flores-Felix J.D."/>
            <person name="Igual J.M."/>
            <person name="Velazquez E."/>
            <person name="Garcia-Fraile P."/>
            <person name="Martinez-Molina E."/>
        </authorList>
    </citation>
    <scope>NUCLEOTIDE SEQUENCE</scope>
    <source>
        <strain evidence="1">SECRCQ15</strain>
    </source>
</reference>
<dbReference type="AlphaFoldDB" id="A0AAW5E465"/>
<name>A0AAW5E465_9BACI</name>
<sequence length="48" mass="5897">MKLGDKVLYKNDLYEILYVYDNGMFEIKKIEMLHKVELVYEDDIVYYV</sequence>
<dbReference type="Proteomes" id="UP001431131">
    <property type="component" value="Unassembled WGS sequence"/>
</dbReference>
<dbReference type="EMBL" id="JAKTTI010000037">
    <property type="protein sequence ID" value="MCH1627278.1"/>
    <property type="molecule type" value="Genomic_DNA"/>
</dbReference>
<comment type="caution">
    <text evidence="1">The sequence shown here is derived from an EMBL/GenBank/DDBJ whole genome shotgun (WGS) entry which is preliminary data.</text>
</comment>
<protein>
    <submittedName>
        <fullName evidence="1">Uncharacterized protein</fullName>
    </submittedName>
</protein>
<keyword evidence="2" id="KW-1185">Reference proteome</keyword>
<dbReference type="RefSeq" id="WP_240257198.1">
    <property type="nucleotide sequence ID" value="NZ_JAKTTI010000037.1"/>
</dbReference>
<evidence type="ECO:0000313" key="1">
    <source>
        <dbReference type="EMBL" id="MCH1627278.1"/>
    </source>
</evidence>
<evidence type="ECO:0000313" key="2">
    <source>
        <dbReference type="Proteomes" id="UP001431131"/>
    </source>
</evidence>
<organism evidence="1 2">
    <name type="scientific">Fredinandcohnia quinoae</name>
    <dbReference type="NCBI Taxonomy" id="2918902"/>
    <lineage>
        <taxon>Bacteria</taxon>
        <taxon>Bacillati</taxon>
        <taxon>Bacillota</taxon>
        <taxon>Bacilli</taxon>
        <taxon>Bacillales</taxon>
        <taxon>Bacillaceae</taxon>
        <taxon>Fredinandcohnia</taxon>
    </lineage>
</organism>
<gene>
    <name evidence="1" type="ORF">MJG50_18240</name>
</gene>